<dbReference type="EMBL" id="CP104311">
    <property type="protein sequence ID" value="WWF02881.1"/>
    <property type="molecule type" value="Genomic_DNA"/>
</dbReference>
<name>A0ABZ2F9A4_METCP</name>
<sequence length="137" mass="14907">MTLPIDLPGVLSDIARIAGFPAALAIAKRWGGTRLYVPVADKLEPDHPLVEVVGIDAARAIAEYLGGDRPEIAKADRYMTLCRNVLIRTERAQGYSQAALALRHHLSERQIRNILGEAEEFSPNIDLFESCGGNVSA</sequence>
<dbReference type="InterPro" id="IPR009057">
    <property type="entry name" value="Homeodomain-like_sf"/>
</dbReference>
<evidence type="ECO:0000313" key="1">
    <source>
        <dbReference type="EMBL" id="WWF00783.1"/>
    </source>
</evidence>
<evidence type="ECO:0000313" key="3">
    <source>
        <dbReference type="Proteomes" id="UP001359308"/>
    </source>
</evidence>
<dbReference type="SUPFAM" id="SSF46689">
    <property type="entry name" value="Homeodomain-like"/>
    <property type="match status" value="1"/>
</dbReference>
<organism evidence="2 3">
    <name type="scientific">Methylococcus capsulatus</name>
    <dbReference type="NCBI Taxonomy" id="414"/>
    <lineage>
        <taxon>Bacteria</taxon>
        <taxon>Pseudomonadati</taxon>
        <taxon>Pseudomonadota</taxon>
        <taxon>Gammaproteobacteria</taxon>
        <taxon>Methylococcales</taxon>
        <taxon>Methylococcaceae</taxon>
        <taxon>Methylococcus</taxon>
    </lineage>
</organism>
<dbReference type="EMBL" id="CP104311">
    <property type="protein sequence ID" value="WWF00783.1"/>
    <property type="molecule type" value="Genomic_DNA"/>
</dbReference>
<evidence type="ECO:0000313" key="2">
    <source>
        <dbReference type="EMBL" id="WWF02881.1"/>
    </source>
</evidence>
<proteinExistence type="predicted"/>
<evidence type="ECO:0008006" key="4">
    <source>
        <dbReference type="Google" id="ProtNLM"/>
    </source>
</evidence>
<keyword evidence="3" id="KW-1185">Reference proteome</keyword>
<gene>
    <name evidence="2" type="ORF">N4J17_04500</name>
    <name evidence="1" type="ORF">N4J17_09835</name>
</gene>
<reference evidence="2 3" key="1">
    <citation type="submission" date="2022-09" db="EMBL/GenBank/DDBJ databases">
        <authorList>
            <person name="Giprobiosintez L."/>
        </authorList>
    </citation>
    <scope>NUCLEOTIDE SEQUENCE [LARGE SCALE GENOMIC DNA]</scope>
    <source>
        <strain evidence="2">VKPM-B-12549</strain>
        <strain evidence="3">VKPM-B-12549 (GBS-15)</strain>
    </source>
</reference>
<accession>A0ABZ2F9A4</accession>
<dbReference type="Proteomes" id="UP001359308">
    <property type="component" value="Chromosome"/>
</dbReference>
<protein>
    <recommendedName>
        <fullName evidence="4">Mor transcription activator domain-containing protein</fullName>
    </recommendedName>
</protein>
<dbReference type="RefSeq" id="WP_198321677.1">
    <property type="nucleotide sequence ID" value="NZ_CP104311.1"/>
</dbReference>